<reference evidence="2 3" key="1">
    <citation type="submission" date="2017-10" db="EMBL/GenBank/DDBJ databases">
        <title>Bacillus sp. nov., a halophilic bacterium isolated from a Yangshapao Lake.</title>
        <authorList>
            <person name="Wang H."/>
        </authorList>
    </citation>
    <scope>NUCLEOTIDE SEQUENCE [LARGE SCALE GENOMIC DNA]</scope>
    <source>
        <strain evidence="2 3">YSP-3</strain>
    </source>
</reference>
<dbReference type="Pfam" id="PF05175">
    <property type="entry name" value="MTS"/>
    <property type="match status" value="1"/>
</dbReference>
<dbReference type="InterPro" id="IPR050210">
    <property type="entry name" value="tRNA_Adenine-N(6)_MTase"/>
</dbReference>
<dbReference type="AlphaFoldDB" id="A0A2W0H5J3"/>
<name>A0A2W0H5J3_9BACI</name>
<dbReference type="InterPro" id="IPR007848">
    <property type="entry name" value="Small_mtfrase_dom"/>
</dbReference>
<dbReference type="Proteomes" id="UP000248066">
    <property type="component" value="Unassembled WGS sequence"/>
</dbReference>
<dbReference type="OrthoDB" id="9777257at2"/>
<dbReference type="RefSeq" id="WP_110521879.1">
    <property type="nucleotide sequence ID" value="NZ_PDOF01000005.1"/>
</dbReference>
<evidence type="ECO:0000313" key="3">
    <source>
        <dbReference type="Proteomes" id="UP000248066"/>
    </source>
</evidence>
<dbReference type="InterPro" id="IPR029063">
    <property type="entry name" value="SAM-dependent_MTases_sf"/>
</dbReference>
<sequence length="247" mass="28099">MKDSQSPERVDHLPGTDMPIIQRKDVFVFSTDAVLLATFASVPKKRGRMIDLCAGNGAVPLMLTLRTNAFIEAVEIQEPLAELARRNVDNNSLNDRIKVIHQNINELDSEVAWGRYDVVTCNPPYFPVSQNKRDISENDRINVARHEIACTFDDVARVASRLVKDRGRFALVHRPERLADILTALRKYQLEPKRMQFVHPKSGKEANMVLVESLKRGRPGVTTLPPIVVYGDDGRYTGEFRELYETW</sequence>
<dbReference type="CDD" id="cd02440">
    <property type="entry name" value="AdoMet_MTases"/>
    <property type="match status" value="1"/>
</dbReference>
<evidence type="ECO:0000313" key="2">
    <source>
        <dbReference type="EMBL" id="PYZ95450.1"/>
    </source>
</evidence>
<dbReference type="EMBL" id="PDOF01000005">
    <property type="protein sequence ID" value="PYZ95450.1"/>
    <property type="molecule type" value="Genomic_DNA"/>
</dbReference>
<keyword evidence="3" id="KW-1185">Reference proteome</keyword>
<dbReference type="PANTHER" id="PTHR47739">
    <property type="entry name" value="TRNA1(VAL) (ADENINE(37)-N6)-METHYLTRANSFERASE"/>
    <property type="match status" value="1"/>
</dbReference>
<feature type="domain" description="Methyltransferase small" evidence="1">
    <location>
        <begin position="33"/>
        <end position="136"/>
    </location>
</feature>
<protein>
    <submittedName>
        <fullName evidence="2">SAM-dependent methyltransferase</fullName>
    </submittedName>
</protein>
<dbReference type="SUPFAM" id="SSF53335">
    <property type="entry name" value="S-adenosyl-L-methionine-dependent methyltransferases"/>
    <property type="match status" value="1"/>
</dbReference>
<keyword evidence="2" id="KW-0489">Methyltransferase</keyword>
<dbReference type="GO" id="GO:0032259">
    <property type="term" value="P:methylation"/>
    <property type="evidence" value="ECO:0007669"/>
    <property type="project" value="UniProtKB-KW"/>
</dbReference>
<proteinExistence type="predicted"/>
<dbReference type="PANTHER" id="PTHR47739:SF1">
    <property type="entry name" value="TRNA1(VAL) (ADENINE(37)-N6)-METHYLTRANSFERASE"/>
    <property type="match status" value="1"/>
</dbReference>
<evidence type="ECO:0000259" key="1">
    <source>
        <dbReference type="Pfam" id="PF05175"/>
    </source>
</evidence>
<accession>A0A2W0H5J3</accession>
<dbReference type="Gene3D" id="3.40.50.150">
    <property type="entry name" value="Vaccinia Virus protein VP39"/>
    <property type="match status" value="1"/>
</dbReference>
<dbReference type="GO" id="GO:0008168">
    <property type="term" value="F:methyltransferase activity"/>
    <property type="evidence" value="ECO:0007669"/>
    <property type="project" value="UniProtKB-KW"/>
</dbReference>
<gene>
    <name evidence="2" type="ORF">CR205_19755</name>
</gene>
<comment type="caution">
    <text evidence="2">The sequence shown here is derived from an EMBL/GenBank/DDBJ whole genome shotgun (WGS) entry which is preliminary data.</text>
</comment>
<keyword evidence="2" id="KW-0808">Transferase</keyword>
<organism evidence="2 3">
    <name type="scientific">Alteribacter lacisalsi</name>
    <dbReference type="NCBI Taxonomy" id="2045244"/>
    <lineage>
        <taxon>Bacteria</taxon>
        <taxon>Bacillati</taxon>
        <taxon>Bacillota</taxon>
        <taxon>Bacilli</taxon>
        <taxon>Bacillales</taxon>
        <taxon>Bacillaceae</taxon>
        <taxon>Alteribacter</taxon>
    </lineage>
</organism>